<dbReference type="EMBL" id="BAABAJ010000003">
    <property type="protein sequence ID" value="GAA3903713.1"/>
    <property type="molecule type" value="Genomic_DNA"/>
</dbReference>
<accession>A0ABP7LMR9</accession>
<reference evidence="3" key="1">
    <citation type="journal article" date="2019" name="Int. J. Syst. Evol. Microbiol.">
        <title>The Global Catalogue of Microorganisms (GCM) 10K type strain sequencing project: providing services to taxonomists for standard genome sequencing and annotation.</title>
        <authorList>
            <consortium name="The Broad Institute Genomics Platform"/>
            <consortium name="The Broad Institute Genome Sequencing Center for Infectious Disease"/>
            <person name="Wu L."/>
            <person name="Ma J."/>
        </authorList>
    </citation>
    <scope>NUCLEOTIDE SEQUENCE [LARGE SCALE GENOMIC DNA]</scope>
    <source>
        <strain evidence="3">JCM 16956</strain>
    </source>
</reference>
<dbReference type="InterPro" id="IPR000182">
    <property type="entry name" value="GNAT_dom"/>
</dbReference>
<evidence type="ECO:0000313" key="3">
    <source>
        <dbReference type="Proteomes" id="UP001501000"/>
    </source>
</evidence>
<dbReference type="Pfam" id="PF12746">
    <property type="entry name" value="GNAT_acetyltran"/>
    <property type="match status" value="1"/>
</dbReference>
<dbReference type="Proteomes" id="UP001501000">
    <property type="component" value="Unassembled WGS sequence"/>
</dbReference>
<gene>
    <name evidence="2" type="ORF">GCM10022244_12380</name>
</gene>
<feature type="domain" description="N-acetyltransferase" evidence="1">
    <location>
        <begin position="119"/>
        <end position="258"/>
    </location>
</feature>
<dbReference type="SUPFAM" id="SSF55729">
    <property type="entry name" value="Acyl-CoA N-acyltransferases (Nat)"/>
    <property type="match status" value="1"/>
</dbReference>
<dbReference type="PROSITE" id="PS51186">
    <property type="entry name" value="GNAT"/>
    <property type="match status" value="1"/>
</dbReference>
<dbReference type="RefSeq" id="WP_345279288.1">
    <property type="nucleotide sequence ID" value="NZ_BAABAJ010000003.1"/>
</dbReference>
<organism evidence="2 3">
    <name type="scientific">Streptomyces gulbargensis</name>
    <dbReference type="NCBI Taxonomy" id="364901"/>
    <lineage>
        <taxon>Bacteria</taxon>
        <taxon>Bacillati</taxon>
        <taxon>Actinomycetota</taxon>
        <taxon>Actinomycetes</taxon>
        <taxon>Kitasatosporales</taxon>
        <taxon>Streptomycetaceae</taxon>
        <taxon>Streptomyces</taxon>
    </lineage>
</organism>
<dbReference type="InterPro" id="IPR016181">
    <property type="entry name" value="Acyl_CoA_acyltransferase"/>
</dbReference>
<proteinExistence type="predicted"/>
<name>A0ABP7LMR9_9ACTN</name>
<evidence type="ECO:0000259" key="1">
    <source>
        <dbReference type="PROSITE" id="PS51186"/>
    </source>
</evidence>
<keyword evidence="3" id="KW-1185">Reference proteome</keyword>
<evidence type="ECO:0000313" key="2">
    <source>
        <dbReference type="EMBL" id="GAA3903713.1"/>
    </source>
</evidence>
<sequence>MIPHPAHQPPASARAFPVGAPGSATLPEHVLATGHGTWWTDRAVRPRAIAVTNGRHALLAGDPTALAPADLAPLAGHCVEASARFLPVLAAAFDLMHPWDRMLYVQRADAAVAPVPRGTTVRRLHAEDGPALASAGLTLGVDFTTWGGPEGLARSGHGWAAFRKNRVLAVAWSRFAGSRYEDVACATDPGERRQHLALACIAGLTTDIAARGRTATWSCSRENRASRLLAWTAGFRLLHEYVHHTTGPVSVSGTSNLRAAA</sequence>
<comment type="caution">
    <text evidence="2">The sequence shown here is derived from an EMBL/GenBank/DDBJ whole genome shotgun (WGS) entry which is preliminary data.</text>
</comment>
<dbReference type="InterPro" id="IPR027365">
    <property type="entry name" value="GNAT_acetyltra_YdfB-like"/>
</dbReference>
<protein>
    <recommendedName>
        <fullName evidence="1">N-acetyltransferase domain-containing protein</fullName>
    </recommendedName>
</protein>
<dbReference type="Gene3D" id="3.40.630.30">
    <property type="match status" value="1"/>
</dbReference>